<dbReference type="Pfam" id="PF00772">
    <property type="entry name" value="DnaB"/>
    <property type="match status" value="2"/>
</dbReference>
<evidence type="ECO:0000256" key="1">
    <source>
        <dbReference type="ARBA" id="ARBA00022705"/>
    </source>
</evidence>
<dbReference type="InterPro" id="IPR036185">
    <property type="entry name" value="DNA_heli_DnaB-like_N_sf"/>
</dbReference>
<evidence type="ECO:0000256" key="2">
    <source>
        <dbReference type="ARBA" id="ARBA00023125"/>
    </source>
</evidence>
<reference evidence="6" key="1">
    <citation type="submission" date="2015-07" db="EMBL/GenBank/DDBJ databases">
        <authorList>
            <person name="Ju K.-S."/>
            <person name="Doroghazi J.R."/>
            <person name="Metcalf W.W."/>
        </authorList>
    </citation>
    <scope>NUCLEOTIDE SEQUENCE [LARGE SCALE GENOMIC DNA]</scope>
    <source>
        <strain evidence="6">NRRL ISP-5002</strain>
    </source>
</reference>
<evidence type="ECO:0000259" key="4">
    <source>
        <dbReference type="Pfam" id="PF00772"/>
    </source>
</evidence>
<comment type="caution">
    <text evidence="5">The sequence shown here is derived from an EMBL/GenBank/DDBJ whole genome shotgun (WGS) entry which is preliminary data.</text>
</comment>
<dbReference type="PANTHER" id="PTHR30153:SF2">
    <property type="entry name" value="REPLICATIVE DNA HELICASE"/>
    <property type="match status" value="1"/>
</dbReference>
<dbReference type="GO" id="GO:0003677">
    <property type="term" value="F:DNA binding"/>
    <property type="evidence" value="ECO:0007669"/>
    <property type="project" value="UniProtKB-KW"/>
</dbReference>
<keyword evidence="5" id="KW-0547">Nucleotide-binding</keyword>
<evidence type="ECO:0000313" key="6">
    <source>
        <dbReference type="Proteomes" id="UP000037982"/>
    </source>
</evidence>
<dbReference type="InterPro" id="IPR016136">
    <property type="entry name" value="DNA_helicase_N/primase_C"/>
</dbReference>
<dbReference type="SUPFAM" id="SSF48024">
    <property type="entry name" value="N-terminal domain of DnaB helicase"/>
    <property type="match status" value="2"/>
</dbReference>
<dbReference type="GO" id="GO:0005829">
    <property type="term" value="C:cytosol"/>
    <property type="evidence" value="ECO:0007669"/>
    <property type="project" value="TreeGrafter"/>
</dbReference>
<evidence type="ECO:0000256" key="3">
    <source>
        <dbReference type="SAM" id="MobiDB-lite"/>
    </source>
</evidence>
<dbReference type="GO" id="GO:0006260">
    <property type="term" value="P:DNA replication"/>
    <property type="evidence" value="ECO:0007669"/>
    <property type="project" value="UniProtKB-KW"/>
</dbReference>
<sequence length="373" mass="40328">MPHPTRPYEDDDLDDLPPPQPVHYAEQSLLGALLLAPHRLTDISPLEADHFSNHAHGALFTAMGTVPPPDPETHRTDVAWLTAVLDAARPEAPGLTASYLHTLIQVCPWPQHAPTYARMIRADHARRMLCMHAERLAQTATDATLPNPAATTLAQADTLGRFLQNLSGQFAPHPGSLPRTVLPEAPPRDSGEEALDEERLLLATATAHPAELKDMRWLMPEDFALPLHASLWQCLTSLVHRGDPVDPVTVLWEAQHRGLLTGGPAPGDLMTLVSAPVGSAEYWGEKVLQRALLARAQAVATRITAYTDDPANTPHQLIAGSRRALADLGAVRTRWRHATSPAPASMPQPARAAAPPRAGPPRTTAPSPSRISH</sequence>
<feature type="compositionally biased region" description="Low complexity" evidence="3">
    <location>
        <begin position="338"/>
        <end position="373"/>
    </location>
</feature>
<dbReference type="InterPro" id="IPR007693">
    <property type="entry name" value="DNA_helicase_DnaB-like_N"/>
</dbReference>
<keyword evidence="5" id="KW-0378">Hydrolase</keyword>
<keyword evidence="1" id="KW-0235">DNA replication</keyword>
<organism evidence="5 6">
    <name type="scientific">Streptomyces chattanoogensis</name>
    <dbReference type="NCBI Taxonomy" id="66876"/>
    <lineage>
        <taxon>Bacteria</taxon>
        <taxon>Bacillati</taxon>
        <taxon>Actinomycetota</taxon>
        <taxon>Actinomycetes</taxon>
        <taxon>Kitasatosporales</taxon>
        <taxon>Streptomycetaceae</taxon>
        <taxon>Streptomyces</taxon>
    </lineage>
</organism>
<dbReference type="AlphaFoldDB" id="A0A0N1JXT1"/>
<feature type="domain" description="DNA helicase DnaB-like N-terminal" evidence="4">
    <location>
        <begin position="194"/>
        <end position="264"/>
    </location>
</feature>
<name>A0A0N1JXT1_9ACTN</name>
<keyword evidence="6" id="KW-1185">Reference proteome</keyword>
<keyword evidence="5" id="KW-0067">ATP-binding</keyword>
<dbReference type="RefSeq" id="WP_053924692.1">
    <property type="nucleotide sequence ID" value="NZ_LGKG01000137.1"/>
</dbReference>
<feature type="region of interest" description="Disordered" evidence="3">
    <location>
        <begin position="1"/>
        <end position="21"/>
    </location>
</feature>
<keyword evidence="2" id="KW-0238">DNA-binding</keyword>
<dbReference type="EMBL" id="LGKG01000137">
    <property type="protein sequence ID" value="KPC62674.1"/>
    <property type="molecule type" value="Genomic_DNA"/>
</dbReference>
<keyword evidence="5" id="KW-0347">Helicase</keyword>
<dbReference type="GO" id="GO:0005524">
    <property type="term" value="F:ATP binding"/>
    <property type="evidence" value="ECO:0007669"/>
    <property type="project" value="InterPro"/>
</dbReference>
<protein>
    <submittedName>
        <fullName evidence="5">Replicative DNA helicase</fullName>
    </submittedName>
</protein>
<feature type="region of interest" description="Disordered" evidence="3">
    <location>
        <begin position="335"/>
        <end position="373"/>
    </location>
</feature>
<dbReference type="PANTHER" id="PTHR30153">
    <property type="entry name" value="REPLICATIVE DNA HELICASE DNAB"/>
    <property type="match status" value="1"/>
</dbReference>
<dbReference type="Gene3D" id="1.10.860.10">
    <property type="entry name" value="DNAb Helicase, Chain A"/>
    <property type="match status" value="2"/>
</dbReference>
<dbReference type="PATRIC" id="fig|66876.3.peg.3979"/>
<evidence type="ECO:0000313" key="5">
    <source>
        <dbReference type="EMBL" id="KPC62674.1"/>
    </source>
</evidence>
<dbReference type="Proteomes" id="UP000037982">
    <property type="component" value="Unassembled WGS sequence"/>
</dbReference>
<feature type="domain" description="DNA helicase DnaB-like N-terminal" evidence="4">
    <location>
        <begin position="24"/>
        <end position="121"/>
    </location>
</feature>
<proteinExistence type="predicted"/>
<accession>A0A0N1JXT1</accession>
<gene>
    <name evidence="5" type="ORF">ADL29_18205</name>
</gene>
<dbReference type="GO" id="GO:0003678">
    <property type="term" value="F:DNA helicase activity"/>
    <property type="evidence" value="ECO:0007669"/>
    <property type="project" value="InterPro"/>
</dbReference>